<organism evidence="2 3">
    <name type="scientific">Tolypocladium capitatum</name>
    <dbReference type="NCBI Taxonomy" id="45235"/>
    <lineage>
        <taxon>Eukaryota</taxon>
        <taxon>Fungi</taxon>
        <taxon>Dikarya</taxon>
        <taxon>Ascomycota</taxon>
        <taxon>Pezizomycotina</taxon>
        <taxon>Sordariomycetes</taxon>
        <taxon>Hypocreomycetidae</taxon>
        <taxon>Hypocreales</taxon>
        <taxon>Ophiocordycipitaceae</taxon>
        <taxon>Tolypocladium</taxon>
    </lineage>
</organism>
<comment type="caution">
    <text evidence="2">The sequence shown here is derived from an EMBL/GenBank/DDBJ whole genome shotgun (WGS) entry which is preliminary data.</text>
</comment>
<feature type="region of interest" description="Disordered" evidence="1">
    <location>
        <begin position="51"/>
        <end position="122"/>
    </location>
</feature>
<accession>A0A2K3QQ16</accession>
<protein>
    <submittedName>
        <fullName evidence="2">Uncharacterized protein</fullName>
    </submittedName>
</protein>
<gene>
    <name evidence="2" type="ORF">TCAP_00469</name>
</gene>
<name>A0A2K3QQ16_9HYPO</name>
<dbReference type="AlphaFoldDB" id="A0A2K3QQ16"/>
<evidence type="ECO:0000313" key="3">
    <source>
        <dbReference type="Proteomes" id="UP000236621"/>
    </source>
</evidence>
<dbReference type="EMBL" id="NRSZ01000084">
    <property type="protein sequence ID" value="PNY29621.1"/>
    <property type="molecule type" value="Genomic_DNA"/>
</dbReference>
<reference evidence="2 3" key="1">
    <citation type="submission" date="2017-08" db="EMBL/GenBank/DDBJ databases">
        <title>Harnessing the power of phylogenomics to disentangle the directionality and signatures of interkingdom host jumping in the parasitic fungal genus Tolypocladium.</title>
        <authorList>
            <person name="Quandt C.A."/>
            <person name="Patterson W."/>
            <person name="Spatafora J.W."/>
        </authorList>
    </citation>
    <scope>NUCLEOTIDE SEQUENCE [LARGE SCALE GENOMIC DNA]</scope>
    <source>
        <strain evidence="2 3">CBS 113982</strain>
    </source>
</reference>
<evidence type="ECO:0000313" key="2">
    <source>
        <dbReference type="EMBL" id="PNY29621.1"/>
    </source>
</evidence>
<dbReference type="Proteomes" id="UP000236621">
    <property type="component" value="Unassembled WGS sequence"/>
</dbReference>
<keyword evidence="3" id="KW-1185">Reference proteome</keyword>
<evidence type="ECO:0000256" key="1">
    <source>
        <dbReference type="SAM" id="MobiDB-lite"/>
    </source>
</evidence>
<proteinExistence type="predicted"/>
<sequence length="165" mass="18381">MFDIEVGQQGPAREAACCIDNSAVLLLVATRCPARRPTEVSHFPAIKKVRGFDSATAPKRPPRQQLRRDPFFAQDPSSLSIRSREPIQHGHLPRRHVPVQGGHQPRGCPRGLHPNARPQGRLRAPVDDDAVHQVVRGRQGHLHRGFPGTCSVWWVFVQHPGRACC</sequence>